<dbReference type="Proteomes" id="UP000299102">
    <property type="component" value="Unassembled WGS sequence"/>
</dbReference>
<sequence>MLEIALIKVRIKIGTGIESWIRIGSTQIETELRIESDSSRHREQDRDRSRERDSDREHDLLSRESSTTAYYVITQVVCFISHEESARSFLIGNDKILPHSVGVDWRRAATSRGAVPALGTAQGARVL</sequence>
<feature type="compositionally biased region" description="Basic and acidic residues" evidence="1">
    <location>
        <begin position="34"/>
        <end position="62"/>
    </location>
</feature>
<organism evidence="2 3">
    <name type="scientific">Eumeta variegata</name>
    <name type="common">Bagworm moth</name>
    <name type="synonym">Eumeta japonica</name>
    <dbReference type="NCBI Taxonomy" id="151549"/>
    <lineage>
        <taxon>Eukaryota</taxon>
        <taxon>Metazoa</taxon>
        <taxon>Ecdysozoa</taxon>
        <taxon>Arthropoda</taxon>
        <taxon>Hexapoda</taxon>
        <taxon>Insecta</taxon>
        <taxon>Pterygota</taxon>
        <taxon>Neoptera</taxon>
        <taxon>Endopterygota</taxon>
        <taxon>Lepidoptera</taxon>
        <taxon>Glossata</taxon>
        <taxon>Ditrysia</taxon>
        <taxon>Tineoidea</taxon>
        <taxon>Psychidae</taxon>
        <taxon>Oiketicinae</taxon>
        <taxon>Eumeta</taxon>
    </lineage>
</organism>
<gene>
    <name evidence="2" type="ORF">EVAR_76919_1</name>
</gene>
<accession>A0A4C1SEP8</accession>
<comment type="caution">
    <text evidence="2">The sequence shown here is derived from an EMBL/GenBank/DDBJ whole genome shotgun (WGS) entry which is preliminary data.</text>
</comment>
<protein>
    <submittedName>
        <fullName evidence="2">Uncharacterized protein</fullName>
    </submittedName>
</protein>
<dbReference type="EMBL" id="BGZK01000006">
    <property type="protein sequence ID" value="GBP00653.1"/>
    <property type="molecule type" value="Genomic_DNA"/>
</dbReference>
<proteinExistence type="predicted"/>
<dbReference type="AlphaFoldDB" id="A0A4C1SEP8"/>
<evidence type="ECO:0000256" key="1">
    <source>
        <dbReference type="SAM" id="MobiDB-lite"/>
    </source>
</evidence>
<reference evidence="2 3" key="1">
    <citation type="journal article" date="2019" name="Commun. Biol.">
        <title>The bagworm genome reveals a unique fibroin gene that provides high tensile strength.</title>
        <authorList>
            <person name="Kono N."/>
            <person name="Nakamura H."/>
            <person name="Ohtoshi R."/>
            <person name="Tomita M."/>
            <person name="Numata K."/>
            <person name="Arakawa K."/>
        </authorList>
    </citation>
    <scope>NUCLEOTIDE SEQUENCE [LARGE SCALE GENOMIC DNA]</scope>
</reference>
<feature type="region of interest" description="Disordered" evidence="1">
    <location>
        <begin position="34"/>
        <end position="64"/>
    </location>
</feature>
<name>A0A4C1SEP8_EUMVA</name>
<evidence type="ECO:0000313" key="2">
    <source>
        <dbReference type="EMBL" id="GBP00653.1"/>
    </source>
</evidence>
<evidence type="ECO:0000313" key="3">
    <source>
        <dbReference type="Proteomes" id="UP000299102"/>
    </source>
</evidence>
<keyword evidence="3" id="KW-1185">Reference proteome</keyword>